<comment type="caution">
    <text evidence="2">The sequence shown here is derived from an EMBL/GenBank/DDBJ whole genome shotgun (WGS) entry which is preliminary data.</text>
</comment>
<name>A0AAE1XYD1_9LAMI</name>
<reference evidence="2" key="2">
    <citation type="journal article" date="2024" name="Plant">
        <title>Genomic evolution and insights into agronomic trait innovations of Sesamum species.</title>
        <authorList>
            <person name="Miao H."/>
            <person name="Wang L."/>
            <person name="Qu L."/>
            <person name="Liu H."/>
            <person name="Sun Y."/>
            <person name="Le M."/>
            <person name="Wang Q."/>
            <person name="Wei S."/>
            <person name="Zheng Y."/>
            <person name="Lin W."/>
            <person name="Duan Y."/>
            <person name="Cao H."/>
            <person name="Xiong S."/>
            <person name="Wang X."/>
            <person name="Wei L."/>
            <person name="Li C."/>
            <person name="Ma Q."/>
            <person name="Ju M."/>
            <person name="Zhao R."/>
            <person name="Li G."/>
            <person name="Mu C."/>
            <person name="Tian Q."/>
            <person name="Mei H."/>
            <person name="Zhang T."/>
            <person name="Gao T."/>
            <person name="Zhang H."/>
        </authorList>
    </citation>
    <scope>NUCLEOTIDE SEQUENCE</scope>
    <source>
        <strain evidence="2">3651</strain>
    </source>
</reference>
<evidence type="ECO:0000256" key="1">
    <source>
        <dbReference type="SAM" id="Phobius"/>
    </source>
</evidence>
<keyword evidence="1" id="KW-0472">Membrane</keyword>
<accession>A0AAE1XYD1</accession>
<keyword evidence="3" id="KW-1185">Reference proteome</keyword>
<reference evidence="2" key="1">
    <citation type="submission" date="2020-06" db="EMBL/GenBank/DDBJ databases">
        <authorList>
            <person name="Li T."/>
            <person name="Hu X."/>
            <person name="Zhang T."/>
            <person name="Song X."/>
            <person name="Zhang H."/>
            <person name="Dai N."/>
            <person name="Sheng W."/>
            <person name="Hou X."/>
            <person name="Wei L."/>
        </authorList>
    </citation>
    <scope>NUCLEOTIDE SEQUENCE</scope>
    <source>
        <strain evidence="2">3651</strain>
        <tissue evidence="2">Leaf</tissue>
    </source>
</reference>
<sequence>MHRERSSIGKLCTNDGPFSLPFSSPTFAGLNGRNGRLAMSHMSVAVNMTARPVYELTQPEGNTISLAMALSSLLVGYLVSTLRMKQYDRRALERELQYNYRCLAK</sequence>
<dbReference type="EMBL" id="JACGWO010000009">
    <property type="protein sequence ID" value="KAK4420202.1"/>
    <property type="molecule type" value="Genomic_DNA"/>
</dbReference>
<keyword evidence="1" id="KW-0812">Transmembrane</keyword>
<evidence type="ECO:0000313" key="3">
    <source>
        <dbReference type="Proteomes" id="UP001293254"/>
    </source>
</evidence>
<proteinExistence type="predicted"/>
<keyword evidence="1" id="KW-1133">Transmembrane helix</keyword>
<feature type="transmembrane region" description="Helical" evidence="1">
    <location>
        <begin position="64"/>
        <end position="82"/>
    </location>
</feature>
<evidence type="ECO:0000313" key="2">
    <source>
        <dbReference type="EMBL" id="KAK4420202.1"/>
    </source>
</evidence>
<organism evidence="2 3">
    <name type="scientific">Sesamum alatum</name>
    <dbReference type="NCBI Taxonomy" id="300844"/>
    <lineage>
        <taxon>Eukaryota</taxon>
        <taxon>Viridiplantae</taxon>
        <taxon>Streptophyta</taxon>
        <taxon>Embryophyta</taxon>
        <taxon>Tracheophyta</taxon>
        <taxon>Spermatophyta</taxon>
        <taxon>Magnoliopsida</taxon>
        <taxon>eudicotyledons</taxon>
        <taxon>Gunneridae</taxon>
        <taxon>Pentapetalae</taxon>
        <taxon>asterids</taxon>
        <taxon>lamiids</taxon>
        <taxon>Lamiales</taxon>
        <taxon>Pedaliaceae</taxon>
        <taxon>Sesamum</taxon>
    </lineage>
</organism>
<dbReference type="Proteomes" id="UP001293254">
    <property type="component" value="Unassembled WGS sequence"/>
</dbReference>
<protein>
    <submittedName>
        <fullName evidence="2">Uncharacterized protein</fullName>
    </submittedName>
</protein>
<dbReference type="AlphaFoldDB" id="A0AAE1XYD1"/>
<gene>
    <name evidence="2" type="ORF">Salat_2433100</name>
</gene>